<feature type="domain" description="HTH araC/xylS-type" evidence="4">
    <location>
        <begin position="209"/>
        <end position="307"/>
    </location>
</feature>
<dbReference type="AlphaFoldDB" id="A0A545U4E4"/>
<organism evidence="5 6">
    <name type="scientific">Aliikangiella coralliicola</name>
    <dbReference type="NCBI Taxonomy" id="2592383"/>
    <lineage>
        <taxon>Bacteria</taxon>
        <taxon>Pseudomonadati</taxon>
        <taxon>Pseudomonadota</taxon>
        <taxon>Gammaproteobacteria</taxon>
        <taxon>Oceanospirillales</taxon>
        <taxon>Pleioneaceae</taxon>
        <taxon>Aliikangiella</taxon>
    </lineage>
</organism>
<gene>
    <name evidence="5" type="ORF">FLL46_22225</name>
</gene>
<dbReference type="InterPro" id="IPR009057">
    <property type="entry name" value="Homeodomain-like_sf"/>
</dbReference>
<dbReference type="PANTHER" id="PTHR11019">
    <property type="entry name" value="HTH-TYPE TRANSCRIPTIONAL REGULATOR NIMR"/>
    <property type="match status" value="1"/>
</dbReference>
<keyword evidence="1" id="KW-0805">Transcription regulation</keyword>
<dbReference type="OrthoDB" id="9783876at2"/>
<keyword evidence="3" id="KW-0804">Transcription</keyword>
<evidence type="ECO:0000256" key="2">
    <source>
        <dbReference type="ARBA" id="ARBA00023125"/>
    </source>
</evidence>
<evidence type="ECO:0000256" key="1">
    <source>
        <dbReference type="ARBA" id="ARBA00023015"/>
    </source>
</evidence>
<dbReference type="InterPro" id="IPR020449">
    <property type="entry name" value="Tscrpt_reg_AraC-type_HTH"/>
</dbReference>
<comment type="caution">
    <text evidence="5">The sequence shown here is derived from an EMBL/GenBank/DDBJ whole genome shotgun (WGS) entry which is preliminary data.</text>
</comment>
<dbReference type="InterPro" id="IPR014710">
    <property type="entry name" value="RmlC-like_jellyroll"/>
</dbReference>
<dbReference type="Gene3D" id="2.60.120.10">
    <property type="entry name" value="Jelly Rolls"/>
    <property type="match status" value="1"/>
</dbReference>
<keyword evidence="6" id="KW-1185">Reference proteome</keyword>
<dbReference type="EMBL" id="VIKS01000014">
    <property type="protein sequence ID" value="TQV84345.1"/>
    <property type="molecule type" value="Genomic_DNA"/>
</dbReference>
<dbReference type="GO" id="GO:0043565">
    <property type="term" value="F:sequence-specific DNA binding"/>
    <property type="evidence" value="ECO:0007669"/>
    <property type="project" value="InterPro"/>
</dbReference>
<dbReference type="Gene3D" id="1.10.10.60">
    <property type="entry name" value="Homeodomain-like"/>
    <property type="match status" value="2"/>
</dbReference>
<evidence type="ECO:0000313" key="5">
    <source>
        <dbReference type="EMBL" id="TQV84345.1"/>
    </source>
</evidence>
<dbReference type="SMART" id="SM00342">
    <property type="entry name" value="HTH_ARAC"/>
    <property type="match status" value="1"/>
</dbReference>
<dbReference type="PRINTS" id="PR00032">
    <property type="entry name" value="HTHARAC"/>
</dbReference>
<evidence type="ECO:0000259" key="4">
    <source>
        <dbReference type="PROSITE" id="PS01124"/>
    </source>
</evidence>
<proteinExistence type="predicted"/>
<dbReference type="SUPFAM" id="SSF51182">
    <property type="entry name" value="RmlC-like cupins"/>
    <property type="match status" value="1"/>
</dbReference>
<dbReference type="Proteomes" id="UP000315439">
    <property type="component" value="Unassembled WGS sequence"/>
</dbReference>
<dbReference type="SUPFAM" id="SSF46689">
    <property type="entry name" value="Homeodomain-like"/>
    <property type="match status" value="2"/>
</dbReference>
<dbReference type="PROSITE" id="PS01124">
    <property type="entry name" value="HTH_ARAC_FAMILY_2"/>
    <property type="match status" value="1"/>
</dbReference>
<dbReference type="InterPro" id="IPR032783">
    <property type="entry name" value="AraC_lig"/>
</dbReference>
<dbReference type="InterPro" id="IPR011051">
    <property type="entry name" value="RmlC_Cupin_sf"/>
</dbReference>
<protein>
    <submittedName>
        <fullName evidence="5">AraC family transcriptional regulator</fullName>
    </submittedName>
</protein>
<keyword evidence="2" id="KW-0238">DNA-binding</keyword>
<dbReference type="PANTHER" id="PTHR11019:SF159">
    <property type="entry name" value="TRANSCRIPTIONAL REGULATOR-RELATED"/>
    <property type="match status" value="1"/>
</dbReference>
<accession>A0A545U4E4</accession>
<evidence type="ECO:0000313" key="6">
    <source>
        <dbReference type="Proteomes" id="UP000315439"/>
    </source>
</evidence>
<reference evidence="5 6" key="1">
    <citation type="submission" date="2019-07" db="EMBL/GenBank/DDBJ databases">
        <title>Draft genome for Aliikangiella sp. M105.</title>
        <authorList>
            <person name="Wang G."/>
        </authorList>
    </citation>
    <scope>NUCLEOTIDE SEQUENCE [LARGE SCALE GENOMIC DNA]</scope>
    <source>
        <strain evidence="5 6">M105</strain>
    </source>
</reference>
<dbReference type="GO" id="GO:0003700">
    <property type="term" value="F:DNA-binding transcription factor activity"/>
    <property type="evidence" value="ECO:0007669"/>
    <property type="project" value="InterPro"/>
</dbReference>
<sequence>MMDVFQDILNTLNLKGALYFRTDFSSPWAIKVPDLPQAARFHLVVQGQCHVSFASGEMTELAAGDLVLIPRGHSHVLANEKTHRAPSLEKVLEKSRYDGKGVLVIGNGDPDASTQMICGHYSFRQGADHPILRALPEYLVTTGTMRAKQPWLDDMLRLIVRRIFSNDVGSDAVVTRLSESVFIELLKIGIEQSERLKQILAGFNDQHISNALELIHAHPEHGWTVQSLAKKIGMSRSRFADRFNQLIGIAPMTYLGDWRIQKALSLLNDSHCSVQQVASKTGYQSPAAFTRAFTGKMGITPTKYRQNFA</sequence>
<dbReference type="Pfam" id="PF12833">
    <property type="entry name" value="HTH_18"/>
    <property type="match status" value="1"/>
</dbReference>
<dbReference type="InterPro" id="IPR018060">
    <property type="entry name" value="HTH_AraC"/>
</dbReference>
<dbReference type="Pfam" id="PF12852">
    <property type="entry name" value="Cupin_6"/>
    <property type="match status" value="1"/>
</dbReference>
<name>A0A545U4E4_9GAMM</name>
<evidence type="ECO:0000256" key="3">
    <source>
        <dbReference type="ARBA" id="ARBA00023163"/>
    </source>
</evidence>